<name>A0ABV4L1G2_9GAMM</name>
<reference evidence="1 2" key="1">
    <citation type="submission" date="2024-06" db="EMBL/GenBank/DDBJ databases">
        <authorList>
            <person name="Steensen K."/>
            <person name="Seneca J."/>
            <person name="Bartlau N."/>
            <person name="Yu A.X."/>
            <person name="Polz M.F."/>
        </authorList>
    </citation>
    <scope>NUCLEOTIDE SEQUENCE [LARGE SCALE GENOMIC DNA]</scope>
    <source>
        <strain evidence="1 2">1F260</strain>
    </source>
</reference>
<comment type="caution">
    <text evidence="1">The sequence shown here is derived from an EMBL/GenBank/DDBJ whole genome shotgun (WGS) entry which is preliminary data.</text>
</comment>
<dbReference type="EMBL" id="JBGONM010000010">
    <property type="protein sequence ID" value="MEZ8080619.1"/>
    <property type="molecule type" value="Genomic_DNA"/>
</dbReference>
<keyword evidence="2" id="KW-1185">Reference proteome</keyword>
<dbReference type="Pfam" id="PF07191">
    <property type="entry name" value="Zn_ribbon_6"/>
    <property type="match status" value="1"/>
</dbReference>
<dbReference type="SUPFAM" id="SSF161187">
    <property type="entry name" value="YfgJ-like"/>
    <property type="match status" value="1"/>
</dbReference>
<accession>A0ABV4L1G2</accession>
<sequence length="77" mass="8518">MENLCPDCGQALMWESGVYVCNPCDNTFIKQGYCNTCSAQLERLQACGSTSYFCHECNELTSRSTANIVFEATKTVS</sequence>
<evidence type="ECO:0000313" key="1">
    <source>
        <dbReference type="EMBL" id="MEZ8080619.1"/>
    </source>
</evidence>
<dbReference type="RefSeq" id="WP_083256737.1">
    <property type="nucleotide sequence ID" value="NZ_AJYF02000323.1"/>
</dbReference>
<organism evidence="1 2">
    <name type="scientific">Enterovibrio norvegicus</name>
    <dbReference type="NCBI Taxonomy" id="188144"/>
    <lineage>
        <taxon>Bacteria</taxon>
        <taxon>Pseudomonadati</taxon>
        <taxon>Pseudomonadota</taxon>
        <taxon>Gammaproteobacteria</taxon>
        <taxon>Vibrionales</taxon>
        <taxon>Vibrionaceae</taxon>
        <taxon>Enterovibrio</taxon>
    </lineage>
</organism>
<evidence type="ECO:0000313" key="2">
    <source>
        <dbReference type="Proteomes" id="UP001569154"/>
    </source>
</evidence>
<protein>
    <submittedName>
        <fullName evidence="1">Zinc ribbon domain-containing protein</fullName>
    </submittedName>
</protein>
<gene>
    <name evidence="1" type="ORF">ACED35_05815</name>
</gene>
<dbReference type="Gene3D" id="2.10.290.10">
    <property type="entry name" value="YfgJ-like"/>
    <property type="match status" value="1"/>
</dbReference>
<dbReference type="Proteomes" id="UP001569154">
    <property type="component" value="Unassembled WGS sequence"/>
</dbReference>
<dbReference type="InterPro" id="IPR029037">
    <property type="entry name" value="DUF1407/YfgJ-like_sf"/>
</dbReference>
<proteinExistence type="predicted"/>
<dbReference type="InterPro" id="IPR010807">
    <property type="entry name" value="YfgJ-like"/>
</dbReference>